<dbReference type="AlphaFoldDB" id="A0A261U5F3"/>
<proteinExistence type="predicted"/>
<evidence type="ECO:0000256" key="1">
    <source>
        <dbReference type="SAM" id="MobiDB-lite"/>
    </source>
</evidence>
<reference evidence="2 3" key="1">
    <citation type="submission" date="2017-05" db="EMBL/GenBank/DDBJ databases">
        <title>Complete and WGS of Bordetella genogroups.</title>
        <authorList>
            <person name="Spilker T."/>
            <person name="LiPuma J."/>
        </authorList>
    </citation>
    <scope>NUCLEOTIDE SEQUENCE [LARGE SCALE GENOMIC DNA]</scope>
    <source>
        <strain evidence="2 3">AU9919</strain>
    </source>
</reference>
<protein>
    <submittedName>
        <fullName evidence="2">Uncharacterized protein</fullName>
    </submittedName>
</protein>
<comment type="caution">
    <text evidence="2">The sequence shown here is derived from an EMBL/GenBank/DDBJ whole genome shotgun (WGS) entry which is preliminary data.</text>
</comment>
<feature type="region of interest" description="Disordered" evidence="1">
    <location>
        <begin position="85"/>
        <end position="106"/>
    </location>
</feature>
<keyword evidence="3" id="KW-1185">Reference proteome</keyword>
<dbReference type="EMBL" id="NEVQ01000013">
    <property type="protein sequence ID" value="OZI56801.1"/>
    <property type="molecule type" value="Genomic_DNA"/>
</dbReference>
<evidence type="ECO:0000313" key="2">
    <source>
        <dbReference type="EMBL" id="OZI56801.1"/>
    </source>
</evidence>
<organism evidence="2 3">
    <name type="scientific">Bordetella genomosp. 4</name>
    <dbReference type="NCBI Taxonomy" id="463044"/>
    <lineage>
        <taxon>Bacteria</taxon>
        <taxon>Pseudomonadati</taxon>
        <taxon>Pseudomonadota</taxon>
        <taxon>Betaproteobacteria</taxon>
        <taxon>Burkholderiales</taxon>
        <taxon>Alcaligenaceae</taxon>
        <taxon>Bordetella</taxon>
    </lineage>
</organism>
<evidence type="ECO:0000313" key="3">
    <source>
        <dbReference type="Proteomes" id="UP000216885"/>
    </source>
</evidence>
<sequence length="106" mass="10948">MVEPVAHPAGRLGLRDDQAIRTGLGPRGARATLIGFAPRDGQAIRIGLGPKGARVARIGFAPKDDQTIRTGLGLKAARATLTGFAPRGAPANPGFSPTCNLARRAQ</sequence>
<accession>A0A261U5F3</accession>
<gene>
    <name evidence="2" type="ORF">CAL20_15500</name>
</gene>
<name>A0A261U5F3_9BORD</name>
<dbReference type="Proteomes" id="UP000216885">
    <property type="component" value="Unassembled WGS sequence"/>
</dbReference>